<dbReference type="EMBL" id="CP121689">
    <property type="protein sequence ID" value="WZL76908.1"/>
    <property type="molecule type" value="Genomic_DNA"/>
</dbReference>
<dbReference type="SMART" id="SM00732">
    <property type="entry name" value="YqgFc"/>
    <property type="match status" value="1"/>
</dbReference>
<dbReference type="SUPFAM" id="SSF53098">
    <property type="entry name" value="Ribonuclease H-like"/>
    <property type="match status" value="1"/>
</dbReference>
<dbReference type="Gene3D" id="3.30.420.140">
    <property type="entry name" value="YqgF/RNase H-like domain"/>
    <property type="match status" value="1"/>
</dbReference>
<reference evidence="2 3" key="1">
    <citation type="submission" date="2023-03" db="EMBL/GenBank/DDBJ databases">
        <title>Novel Species.</title>
        <authorList>
            <person name="Ma S."/>
        </authorList>
    </citation>
    <scope>NUCLEOTIDE SEQUENCE [LARGE SCALE GENOMIC DNA]</scope>
    <source>
        <strain evidence="2 3">B11</strain>
    </source>
</reference>
<keyword evidence="3" id="KW-1185">Reference proteome</keyword>
<dbReference type="Proteomes" id="UP001461341">
    <property type="component" value="Chromosome"/>
</dbReference>
<organism evidence="2 3">
    <name type="scientific">Thermatribacter velox</name>
    <dbReference type="NCBI Taxonomy" id="3039681"/>
    <lineage>
        <taxon>Bacteria</taxon>
        <taxon>Pseudomonadati</taxon>
        <taxon>Atribacterota</taxon>
        <taxon>Atribacteria</taxon>
        <taxon>Atribacterales</taxon>
        <taxon>Thermatribacteraceae</taxon>
        <taxon>Thermatribacter</taxon>
    </lineage>
</organism>
<evidence type="ECO:0000313" key="2">
    <source>
        <dbReference type="EMBL" id="WZL76908.1"/>
    </source>
</evidence>
<name>A0ABZ2YGJ7_9BACT</name>
<evidence type="ECO:0000313" key="3">
    <source>
        <dbReference type="Proteomes" id="UP001461341"/>
    </source>
</evidence>
<gene>
    <name evidence="2" type="ORF">QBE54_04050</name>
</gene>
<sequence length="139" mass="16195">MNSQKLILAIDPGREKIGVAILDLDGNVLFRAIMSFSELTSWYDKINSECKFFRVAVGDGTGKEQIVGFLEQRTISYTLVDERGSSEEARKLYFREHPPRGWRRLIPRSLLFPERSFDDWQAVVIGRRFLELIQREENL</sequence>
<dbReference type="RefSeq" id="WP_369019073.1">
    <property type="nucleotide sequence ID" value="NZ_CP121689.1"/>
</dbReference>
<protein>
    <recommendedName>
        <fullName evidence="1">YqgF/RNase H-like domain-containing protein</fullName>
    </recommendedName>
</protein>
<dbReference type="InterPro" id="IPR037027">
    <property type="entry name" value="YqgF/RNaseH-like_dom_sf"/>
</dbReference>
<accession>A0ABZ2YGJ7</accession>
<dbReference type="InterPro" id="IPR006641">
    <property type="entry name" value="YqgF/RNaseH-like_dom"/>
</dbReference>
<dbReference type="InterPro" id="IPR012337">
    <property type="entry name" value="RNaseH-like_sf"/>
</dbReference>
<proteinExistence type="predicted"/>
<feature type="domain" description="YqgF/RNase H-like" evidence="1">
    <location>
        <begin position="5"/>
        <end position="89"/>
    </location>
</feature>
<evidence type="ECO:0000259" key="1">
    <source>
        <dbReference type="SMART" id="SM00732"/>
    </source>
</evidence>